<dbReference type="GeneID" id="19402302"/>
<evidence type="ECO:0000313" key="2">
    <source>
        <dbReference type="EMBL" id="EOA84676.1"/>
    </source>
</evidence>
<dbReference type="Proteomes" id="UP000016935">
    <property type="component" value="Unassembled WGS sequence"/>
</dbReference>
<evidence type="ECO:0000256" key="1">
    <source>
        <dbReference type="SAM" id="MobiDB-lite"/>
    </source>
</evidence>
<feature type="compositionally biased region" description="Low complexity" evidence="1">
    <location>
        <begin position="66"/>
        <end position="77"/>
    </location>
</feature>
<name>R0IIC7_EXST2</name>
<evidence type="ECO:0000313" key="3">
    <source>
        <dbReference type="Proteomes" id="UP000016935"/>
    </source>
</evidence>
<reference evidence="2 3" key="1">
    <citation type="journal article" date="2012" name="PLoS Pathog.">
        <title>Diverse lifestyles and strategies of plant pathogenesis encoded in the genomes of eighteen Dothideomycetes fungi.</title>
        <authorList>
            <person name="Ohm R.A."/>
            <person name="Feau N."/>
            <person name="Henrissat B."/>
            <person name="Schoch C.L."/>
            <person name="Horwitz B.A."/>
            <person name="Barry K.W."/>
            <person name="Condon B.J."/>
            <person name="Copeland A.C."/>
            <person name="Dhillon B."/>
            <person name="Glaser F."/>
            <person name="Hesse C.N."/>
            <person name="Kosti I."/>
            <person name="LaButti K."/>
            <person name="Lindquist E.A."/>
            <person name="Lucas S."/>
            <person name="Salamov A.A."/>
            <person name="Bradshaw R.E."/>
            <person name="Ciuffetti L."/>
            <person name="Hamelin R.C."/>
            <person name="Kema G.H.J."/>
            <person name="Lawrence C."/>
            <person name="Scott J.A."/>
            <person name="Spatafora J.W."/>
            <person name="Turgeon B.G."/>
            <person name="de Wit P.J.G.M."/>
            <person name="Zhong S."/>
            <person name="Goodwin S.B."/>
            <person name="Grigoriev I.V."/>
        </authorList>
    </citation>
    <scope>NUCLEOTIDE SEQUENCE [LARGE SCALE GENOMIC DNA]</scope>
    <source>
        <strain evidence="3">28A</strain>
    </source>
</reference>
<proteinExistence type="predicted"/>
<dbReference type="HOGENOM" id="CLU_984076_0_0_1"/>
<protein>
    <submittedName>
        <fullName evidence="2">Uncharacterized protein</fullName>
    </submittedName>
</protein>
<dbReference type="AlphaFoldDB" id="R0IIC7"/>
<organism evidence="2 3">
    <name type="scientific">Exserohilum turcicum (strain 28A)</name>
    <name type="common">Northern leaf blight fungus</name>
    <name type="synonym">Setosphaeria turcica</name>
    <dbReference type="NCBI Taxonomy" id="671987"/>
    <lineage>
        <taxon>Eukaryota</taxon>
        <taxon>Fungi</taxon>
        <taxon>Dikarya</taxon>
        <taxon>Ascomycota</taxon>
        <taxon>Pezizomycotina</taxon>
        <taxon>Dothideomycetes</taxon>
        <taxon>Pleosporomycetidae</taxon>
        <taxon>Pleosporales</taxon>
        <taxon>Pleosporineae</taxon>
        <taxon>Pleosporaceae</taxon>
        <taxon>Exserohilum</taxon>
    </lineage>
</organism>
<dbReference type="RefSeq" id="XP_008026875.1">
    <property type="nucleotide sequence ID" value="XM_008028684.1"/>
</dbReference>
<keyword evidence="3" id="KW-1185">Reference proteome</keyword>
<reference evidence="2 3" key="2">
    <citation type="journal article" date="2013" name="PLoS Genet.">
        <title>Comparative genome structure, secondary metabolite, and effector coding capacity across Cochliobolus pathogens.</title>
        <authorList>
            <person name="Condon B.J."/>
            <person name="Leng Y."/>
            <person name="Wu D."/>
            <person name="Bushley K.E."/>
            <person name="Ohm R.A."/>
            <person name="Otillar R."/>
            <person name="Martin J."/>
            <person name="Schackwitz W."/>
            <person name="Grimwood J."/>
            <person name="MohdZainudin N."/>
            <person name="Xue C."/>
            <person name="Wang R."/>
            <person name="Manning V.A."/>
            <person name="Dhillon B."/>
            <person name="Tu Z.J."/>
            <person name="Steffenson B.J."/>
            <person name="Salamov A."/>
            <person name="Sun H."/>
            <person name="Lowry S."/>
            <person name="LaButti K."/>
            <person name="Han J."/>
            <person name="Copeland A."/>
            <person name="Lindquist E."/>
            <person name="Barry K."/>
            <person name="Schmutz J."/>
            <person name="Baker S.E."/>
            <person name="Ciuffetti L.M."/>
            <person name="Grigoriev I.V."/>
            <person name="Zhong S."/>
            <person name="Turgeon B.G."/>
        </authorList>
    </citation>
    <scope>NUCLEOTIDE SEQUENCE [LARGE SCALE GENOMIC DNA]</scope>
    <source>
        <strain evidence="3">28A</strain>
    </source>
</reference>
<accession>R0IIC7</accession>
<dbReference type="EMBL" id="KB908703">
    <property type="protein sequence ID" value="EOA84676.1"/>
    <property type="molecule type" value="Genomic_DNA"/>
</dbReference>
<gene>
    <name evidence="2" type="ORF">SETTUDRAFT_20206</name>
</gene>
<dbReference type="OrthoDB" id="3694387at2759"/>
<sequence length="283" mass="32090">MAFVQDRVQKHPIEHEVVDNSILTAFQEAKSAVEGHVSYTNKVVSYHRSFPKFCELPAEIREMRHSSPVKPSPSLKLADSRRAGSRTLVSRQMNEEVLNLMLQRTERFILPRNFGDSDANNATWFHKFLAIVPGARGLNAVKYLDFPDMYLLKCVPRARALNNPSIDLAVACTNLRKLEMGFSAEKLTVLVYMYKLPSGDGILEYPEVLQDLGKWTMKRFLVQRYPEKGIQVELASGCSIWKKPNCGLMITLDADDMKQVEKRIELRKACASVSALDRSSLII</sequence>
<feature type="region of interest" description="Disordered" evidence="1">
    <location>
        <begin position="64"/>
        <end position="83"/>
    </location>
</feature>